<dbReference type="Pfam" id="PF13472">
    <property type="entry name" value="Lipase_GDSL_2"/>
    <property type="match status" value="1"/>
</dbReference>
<dbReference type="InterPro" id="IPR012854">
    <property type="entry name" value="Cu_amine_oxidase-like_N"/>
</dbReference>
<gene>
    <name evidence="4" type="ORF">GCM10010911_37940</name>
</gene>
<dbReference type="GO" id="GO:0004622">
    <property type="term" value="F:phosphatidylcholine lysophospholipase activity"/>
    <property type="evidence" value="ECO:0007669"/>
    <property type="project" value="TreeGrafter"/>
</dbReference>
<feature type="signal peptide" evidence="1">
    <location>
        <begin position="1"/>
        <end position="27"/>
    </location>
</feature>
<dbReference type="PANTHER" id="PTHR30383">
    <property type="entry name" value="THIOESTERASE 1/PROTEASE 1/LYSOPHOSPHOLIPASE L1"/>
    <property type="match status" value="1"/>
</dbReference>
<sequence length="447" mass="47992">MSSNFRKTNLAACVLAASLMTGTAAYAEQAAKTPSTTRPAAVHYAAGLNETAADPALSAPLRIAAVGDSLTAGYENGLAENAVPYGYADRVYEQALYHGAAEFKNFGVLGLKSEGLRKWLEAAQSGTGATADDIQPGISKYRFAPETLAKSAELRMTLEQADLIVMTIGGNDFLPLFDEIKQRVMSPDDIQAWIDTMLESYKQSLEGALTAALGINPGAQLVFADQYLPVPKPSTLNKAITDEQYAVLQGAVKKLRELDEAVAANFRTQGYKVTTVDVSEPFMGKELAYTSILQGDIHPKQAGYEQMGKAFAKGIWGEYRELAPLPADVPLNIVINGGALSGSNKPILKNDTTFLPMRDIANALKAQLAWDAKTKTATIQANNKVVAFTIGAKTMKVDGIPVPLETPPYLQQNGKNSFTYLPLAALSRGLGYQVVYRKPLQAAFINS</sequence>
<evidence type="ECO:0008006" key="6">
    <source>
        <dbReference type="Google" id="ProtNLM"/>
    </source>
</evidence>
<dbReference type="Gene3D" id="3.30.457.10">
    <property type="entry name" value="Copper amine oxidase-like, N-terminal domain"/>
    <property type="match status" value="1"/>
</dbReference>
<dbReference type="InterPro" id="IPR013830">
    <property type="entry name" value="SGNH_hydro"/>
</dbReference>
<dbReference type="EMBL" id="BMHP01000002">
    <property type="protein sequence ID" value="GGD76280.1"/>
    <property type="molecule type" value="Genomic_DNA"/>
</dbReference>
<dbReference type="AlphaFoldDB" id="A0A916Z6C7"/>
<evidence type="ECO:0000256" key="1">
    <source>
        <dbReference type="SAM" id="SignalP"/>
    </source>
</evidence>
<dbReference type="PANTHER" id="PTHR30383:SF5">
    <property type="entry name" value="SGNH HYDROLASE-TYPE ESTERASE DOMAIN-CONTAINING PROTEIN"/>
    <property type="match status" value="1"/>
</dbReference>
<feature type="domain" description="SGNH hydrolase-type esterase" evidence="3">
    <location>
        <begin position="65"/>
        <end position="305"/>
    </location>
</feature>
<keyword evidence="1" id="KW-0732">Signal</keyword>
<dbReference type="InterPro" id="IPR036514">
    <property type="entry name" value="SGNH_hydro_sf"/>
</dbReference>
<dbReference type="Pfam" id="PF07833">
    <property type="entry name" value="Cu_amine_oxidN1"/>
    <property type="match status" value="1"/>
</dbReference>
<evidence type="ECO:0000313" key="5">
    <source>
        <dbReference type="Proteomes" id="UP000612456"/>
    </source>
</evidence>
<dbReference type="SUPFAM" id="SSF52266">
    <property type="entry name" value="SGNH hydrolase"/>
    <property type="match status" value="1"/>
</dbReference>
<dbReference type="Proteomes" id="UP000612456">
    <property type="component" value="Unassembled WGS sequence"/>
</dbReference>
<protein>
    <recommendedName>
        <fullName evidence="6">Lysophospholipase L1</fullName>
    </recommendedName>
</protein>
<comment type="caution">
    <text evidence="4">The sequence shown here is derived from an EMBL/GenBank/DDBJ whole genome shotgun (WGS) entry which is preliminary data.</text>
</comment>
<evidence type="ECO:0000259" key="2">
    <source>
        <dbReference type="Pfam" id="PF07833"/>
    </source>
</evidence>
<name>A0A916Z6C7_9BACL</name>
<dbReference type="RefSeq" id="WP_188993511.1">
    <property type="nucleotide sequence ID" value="NZ_BMHP01000002.1"/>
</dbReference>
<dbReference type="InterPro" id="IPR036582">
    <property type="entry name" value="Mao_N_sf"/>
</dbReference>
<dbReference type="SUPFAM" id="SSF55383">
    <property type="entry name" value="Copper amine oxidase, domain N"/>
    <property type="match status" value="1"/>
</dbReference>
<evidence type="ECO:0000259" key="3">
    <source>
        <dbReference type="Pfam" id="PF13472"/>
    </source>
</evidence>
<evidence type="ECO:0000313" key="4">
    <source>
        <dbReference type="EMBL" id="GGD76280.1"/>
    </source>
</evidence>
<proteinExistence type="predicted"/>
<organism evidence="4 5">
    <name type="scientific">Paenibacillus nasutitermitis</name>
    <dbReference type="NCBI Taxonomy" id="1652958"/>
    <lineage>
        <taxon>Bacteria</taxon>
        <taxon>Bacillati</taxon>
        <taxon>Bacillota</taxon>
        <taxon>Bacilli</taxon>
        <taxon>Bacillales</taxon>
        <taxon>Paenibacillaceae</taxon>
        <taxon>Paenibacillus</taxon>
    </lineage>
</organism>
<accession>A0A916Z6C7</accession>
<feature type="domain" description="Copper amine oxidase-like N-terminal" evidence="2">
    <location>
        <begin position="334"/>
        <end position="436"/>
    </location>
</feature>
<keyword evidence="5" id="KW-1185">Reference proteome</keyword>
<reference evidence="4" key="2">
    <citation type="submission" date="2020-09" db="EMBL/GenBank/DDBJ databases">
        <authorList>
            <person name="Sun Q."/>
            <person name="Zhou Y."/>
        </authorList>
    </citation>
    <scope>NUCLEOTIDE SEQUENCE</scope>
    <source>
        <strain evidence="4">CGMCC 1.15178</strain>
    </source>
</reference>
<reference evidence="4" key="1">
    <citation type="journal article" date="2014" name="Int. J. Syst. Evol. Microbiol.">
        <title>Complete genome sequence of Corynebacterium casei LMG S-19264T (=DSM 44701T), isolated from a smear-ripened cheese.</title>
        <authorList>
            <consortium name="US DOE Joint Genome Institute (JGI-PGF)"/>
            <person name="Walter F."/>
            <person name="Albersmeier A."/>
            <person name="Kalinowski J."/>
            <person name="Ruckert C."/>
        </authorList>
    </citation>
    <scope>NUCLEOTIDE SEQUENCE</scope>
    <source>
        <strain evidence="4">CGMCC 1.15178</strain>
    </source>
</reference>
<dbReference type="Gene3D" id="3.40.50.1110">
    <property type="entry name" value="SGNH hydrolase"/>
    <property type="match status" value="1"/>
</dbReference>
<feature type="chain" id="PRO_5038054271" description="Lysophospholipase L1" evidence="1">
    <location>
        <begin position="28"/>
        <end position="447"/>
    </location>
</feature>
<dbReference type="InterPro" id="IPR051532">
    <property type="entry name" value="Ester_Hydrolysis_Enzymes"/>
</dbReference>